<keyword evidence="7" id="KW-0446">Lipid-binding</keyword>
<keyword evidence="3 10" id="KW-0812">Transmembrane</keyword>
<evidence type="ECO:0000256" key="9">
    <source>
        <dbReference type="SAM" id="MobiDB-lite"/>
    </source>
</evidence>
<name>A0A9Q9DVR7_CURCL</name>
<dbReference type="AlphaFoldDB" id="A0A9Q9DVR7"/>
<keyword evidence="4" id="KW-0256">Endoplasmic reticulum</keyword>
<accession>A0A9Q9DVR7</accession>
<evidence type="ECO:0000259" key="11">
    <source>
        <dbReference type="PROSITE" id="PS51847"/>
    </source>
</evidence>
<dbReference type="GO" id="GO:0015914">
    <property type="term" value="P:phospholipid transport"/>
    <property type="evidence" value="ECO:0007669"/>
    <property type="project" value="TreeGrafter"/>
</dbReference>
<feature type="compositionally biased region" description="Low complexity" evidence="9">
    <location>
        <begin position="816"/>
        <end position="827"/>
    </location>
</feature>
<evidence type="ECO:0000256" key="6">
    <source>
        <dbReference type="ARBA" id="ARBA00023055"/>
    </source>
</evidence>
<dbReference type="InterPro" id="IPR031468">
    <property type="entry name" value="SMP_LBD"/>
</dbReference>
<dbReference type="Pfam" id="PF15413">
    <property type="entry name" value="PH_11"/>
    <property type="match status" value="1"/>
</dbReference>
<dbReference type="VEuPathDB" id="FungiDB:yc1106_09782"/>
<feature type="compositionally biased region" description="Low complexity" evidence="9">
    <location>
        <begin position="563"/>
        <end position="577"/>
    </location>
</feature>
<evidence type="ECO:0000313" key="12">
    <source>
        <dbReference type="EMBL" id="USP82508.1"/>
    </source>
</evidence>
<feature type="compositionally biased region" description="Polar residues" evidence="9">
    <location>
        <begin position="596"/>
        <end position="626"/>
    </location>
</feature>
<evidence type="ECO:0000313" key="13">
    <source>
        <dbReference type="Proteomes" id="UP001056012"/>
    </source>
</evidence>
<feature type="region of interest" description="Disordered" evidence="9">
    <location>
        <begin position="525"/>
        <end position="667"/>
    </location>
</feature>
<feature type="compositionally biased region" description="Pro residues" evidence="9">
    <location>
        <begin position="758"/>
        <end position="768"/>
    </location>
</feature>
<dbReference type="Proteomes" id="UP001056012">
    <property type="component" value="Chromosome 8"/>
</dbReference>
<keyword evidence="5 10" id="KW-1133">Transmembrane helix</keyword>
<reference evidence="12" key="1">
    <citation type="submission" date="2021-12" db="EMBL/GenBank/DDBJ databases">
        <title>Curvularia clavata genome.</title>
        <authorList>
            <person name="Cao Y."/>
        </authorList>
    </citation>
    <scope>NUCLEOTIDE SEQUENCE</scope>
    <source>
        <strain evidence="12">Yc1106</strain>
    </source>
</reference>
<feature type="compositionally biased region" description="Low complexity" evidence="9">
    <location>
        <begin position="627"/>
        <end position="651"/>
    </location>
</feature>
<comment type="subcellular location">
    <subcellularLocation>
        <location evidence="1">Endoplasmic reticulum membrane</location>
    </subcellularLocation>
</comment>
<keyword evidence="2" id="KW-0813">Transport</keyword>
<dbReference type="CDD" id="cd21675">
    <property type="entry name" value="SMP_TEX2"/>
    <property type="match status" value="1"/>
</dbReference>
<protein>
    <recommendedName>
        <fullName evidence="11">SMP-LTD domain-containing protein</fullName>
    </recommendedName>
</protein>
<dbReference type="GO" id="GO:0005789">
    <property type="term" value="C:endoplasmic reticulum membrane"/>
    <property type="evidence" value="ECO:0007669"/>
    <property type="project" value="UniProtKB-SubCell"/>
</dbReference>
<keyword evidence="6" id="KW-0445">Lipid transport</keyword>
<feature type="compositionally biased region" description="Polar residues" evidence="9">
    <location>
        <begin position="873"/>
        <end position="891"/>
    </location>
</feature>
<evidence type="ECO:0000256" key="10">
    <source>
        <dbReference type="SAM" id="Phobius"/>
    </source>
</evidence>
<dbReference type="GO" id="GO:1990456">
    <property type="term" value="P:mitochondrion-endoplasmic reticulum membrane tethering"/>
    <property type="evidence" value="ECO:0007669"/>
    <property type="project" value="TreeGrafter"/>
</dbReference>
<feature type="compositionally biased region" description="Polar residues" evidence="9">
    <location>
        <begin position="46"/>
        <end position="56"/>
    </location>
</feature>
<evidence type="ECO:0000256" key="8">
    <source>
        <dbReference type="ARBA" id="ARBA00023136"/>
    </source>
</evidence>
<dbReference type="GO" id="GO:0008289">
    <property type="term" value="F:lipid binding"/>
    <property type="evidence" value="ECO:0007669"/>
    <property type="project" value="UniProtKB-KW"/>
</dbReference>
<dbReference type="EMBL" id="CP089281">
    <property type="protein sequence ID" value="USP82508.1"/>
    <property type="molecule type" value="Genomic_DNA"/>
</dbReference>
<feature type="region of interest" description="Disordered" evidence="9">
    <location>
        <begin position="711"/>
        <end position="934"/>
    </location>
</feature>
<feature type="transmembrane region" description="Helical" evidence="10">
    <location>
        <begin position="13"/>
        <end position="36"/>
    </location>
</feature>
<sequence length="934" mass="101832">MGGDWGYGTVFKIFIWGYLIGGLTLLPAVLAVAWFWCTTPVELNDTDATSTENGRASQPRRKSNESVNGKGHDDAHLGAAIDEEILEKLKGRTHEPDVCAGYFAVCREYVPGGVNGKPPDRTTPAGTVVAVESPSVYQSMYRSIFDRNKTMSPTIDASNNKNKKARNVFYVVLRLGHLMLYDNEDQLEVRHVISLAHYQVDIYGGGERIPEGELWIKRNCIRMVQKLNDDSTATPKEFFLFSDNCSEKEDFYHAMLHAQENQKDPSNTDSQSIPLKFDTPDLVKLVQQLHASEENLHTRWINALIGRLFLAMYKTTQIKEFIATKINKKIARVPKPAIISSVQLRKVDMGILPPFITNPKLKELTVDGDLIVEADVSYKGNFSIEVSATVRIDLGTRFKAREVTLILATVLKRLDGHILIRVKPPPSNRLWMTFETPPKMEFSLEPIVSSRQITYGVVLRAIESRIREVVNETLVLPNWDDMPFTDTVAQAIRGGIWEDTHQDGDRDADKVDQEDATLEAAISDAERLDEKSDSTSTHFSIASGMDSEEVSIGVSSSADHKSSSSSIRPRPMRSTSSAAQVKVDSANASAEIFHEQGSTPASVRSLPVTTPTRSPMRPNTTRQPTGSSASSSEDVSAASISGVSTSSAPVSKADQIHTRTKSKDLSEQEIATAAAAAAGVSSMQSRKQTLNQSLNSATAAARSWLAAKQNNKANANNRPPTSEGPNITLEAAQDSRPPPQSPSSISKSHTEPMGRGQPLPPPGTPLPLPKNDKRQTWAIPAAASSTFANLTKRKPVATSPTLVSKQSLEDLDSPRGPLGAASLLPAAHFPGQDARPATEDGEEMFREMRRRTSSAASDLATVPPPLPKRRGRQQSVTLGTPNRRGSQASNSTRDDMQEETLFVVEAPVAEGSAESSPVRSENVSTREAGITQTA</sequence>
<gene>
    <name evidence="12" type="ORF">yc1106_09782</name>
</gene>
<dbReference type="PANTHER" id="PTHR13466:SF19">
    <property type="entry name" value="NUCLEUS-VACUOLE JUNCTION PROTEIN 2"/>
    <property type="match status" value="1"/>
</dbReference>
<dbReference type="PANTHER" id="PTHR13466">
    <property type="entry name" value="TEX2 PROTEIN-RELATED"/>
    <property type="match status" value="1"/>
</dbReference>
<feature type="compositionally biased region" description="Polar residues" evidence="9">
    <location>
        <begin position="913"/>
        <end position="934"/>
    </location>
</feature>
<evidence type="ECO:0000256" key="1">
    <source>
        <dbReference type="ARBA" id="ARBA00004586"/>
    </source>
</evidence>
<organism evidence="12 13">
    <name type="scientific">Curvularia clavata</name>
    <dbReference type="NCBI Taxonomy" id="95742"/>
    <lineage>
        <taxon>Eukaryota</taxon>
        <taxon>Fungi</taxon>
        <taxon>Dikarya</taxon>
        <taxon>Ascomycota</taxon>
        <taxon>Pezizomycotina</taxon>
        <taxon>Dothideomycetes</taxon>
        <taxon>Pleosporomycetidae</taxon>
        <taxon>Pleosporales</taxon>
        <taxon>Pleosporineae</taxon>
        <taxon>Pleosporaceae</taxon>
        <taxon>Curvularia</taxon>
    </lineage>
</organism>
<evidence type="ECO:0000256" key="2">
    <source>
        <dbReference type="ARBA" id="ARBA00022448"/>
    </source>
</evidence>
<feature type="domain" description="SMP-LTD" evidence="11">
    <location>
        <begin position="292"/>
        <end position="485"/>
    </location>
</feature>
<feature type="compositionally biased region" description="Basic and acidic residues" evidence="9">
    <location>
        <begin position="654"/>
        <end position="666"/>
    </location>
</feature>
<dbReference type="PROSITE" id="PS51847">
    <property type="entry name" value="SMP"/>
    <property type="match status" value="1"/>
</dbReference>
<evidence type="ECO:0000256" key="4">
    <source>
        <dbReference type="ARBA" id="ARBA00022824"/>
    </source>
</evidence>
<dbReference type="OrthoDB" id="26740at2759"/>
<proteinExistence type="predicted"/>
<evidence type="ECO:0000256" key="5">
    <source>
        <dbReference type="ARBA" id="ARBA00022989"/>
    </source>
</evidence>
<evidence type="ECO:0000256" key="7">
    <source>
        <dbReference type="ARBA" id="ARBA00023121"/>
    </source>
</evidence>
<keyword evidence="8 10" id="KW-0472">Membrane</keyword>
<evidence type="ECO:0000256" key="3">
    <source>
        <dbReference type="ARBA" id="ARBA00022692"/>
    </source>
</evidence>
<feature type="region of interest" description="Disordered" evidence="9">
    <location>
        <begin position="46"/>
        <end position="74"/>
    </location>
</feature>
<dbReference type="GO" id="GO:0032865">
    <property type="term" value="C:ERMES complex"/>
    <property type="evidence" value="ECO:0007669"/>
    <property type="project" value="TreeGrafter"/>
</dbReference>
<keyword evidence="13" id="KW-1185">Reference proteome</keyword>
<dbReference type="SUPFAM" id="SSF50729">
    <property type="entry name" value="PH domain-like"/>
    <property type="match status" value="1"/>
</dbReference>